<comment type="subcellular location">
    <subcellularLocation>
        <location evidence="1">Nucleus</location>
    </subcellularLocation>
</comment>
<dbReference type="InterPro" id="IPR019787">
    <property type="entry name" value="Znf_PHD-finger"/>
</dbReference>
<dbReference type="InterPro" id="IPR011011">
    <property type="entry name" value="Znf_FYVE_PHD"/>
</dbReference>
<dbReference type="CDD" id="cd15532">
    <property type="entry name" value="PHD2_CHD_II"/>
    <property type="match status" value="1"/>
</dbReference>
<evidence type="ECO:0000256" key="2">
    <source>
        <dbReference type="ARBA" id="ARBA00022723"/>
    </source>
</evidence>
<dbReference type="Gene3D" id="3.30.40.10">
    <property type="entry name" value="Zinc/RING finger domain, C3HC4 (zinc finger)"/>
    <property type="match status" value="1"/>
</dbReference>
<feature type="region of interest" description="Disordered" evidence="7">
    <location>
        <begin position="168"/>
        <end position="198"/>
    </location>
</feature>
<evidence type="ECO:0008006" key="12">
    <source>
        <dbReference type="Google" id="ProtNLM"/>
    </source>
</evidence>
<feature type="region of interest" description="Disordered" evidence="7">
    <location>
        <begin position="1017"/>
        <end position="1057"/>
    </location>
</feature>
<dbReference type="PANTHER" id="PTHR46309">
    <property type="entry name" value="PHD FINGER PROTEIN 12"/>
    <property type="match status" value="1"/>
</dbReference>
<evidence type="ECO:0000256" key="5">
    <source>
        <dbReference type="ARBA" id="ARBA00023242"/>
    </source>
</evidence>
<dbReference type="CDD" id="cd04301">
    <property type="entry name" value="NAT_SF"/>
    <property type="match status" value="1"/>
</dbReference>
<feature type="compositionally biased region" description="Polar residues" evidence="7">
    <location>
        <begin position="1209"/>
        <end position="1219"/>
    </location>
</feature>
<dbReference type="GO" id="GO:0006357">
    <property type="term" value="P:regulation of transcription by RNA polymerase II"/>
    <property type="evidence" value="ECO:0007669"/>
    <property type="project" value="TreeGrafter"/>
</dbReference>
<sequence>MPVKGKLRRGGRSEIAAKKMSSSASRKGSAVKNERKRRRLAVSDFESSEEDVPLTPLPRRGVAAETIRVCNGFSVPGKHVAEDRELTGWNGDGEEKKKKSRLDVFDFDEYDRIDWQMMLKRGRDGGGMGEGPPISPSLSGSGSRIKCQAGSSSHVAVASRKNAYFDRSNSLGSKKKQGVERMPLSAKREKSMISPDKLIQVQGKNGILKVHVSNKKKLVESSSDCDQWKSDLNQKGSSCEDMVKENAVALPASTDKSKSEKHSASSGEDENQLRMQKSVHTYANDSLKEDMEDTDLLLKQRSEAVRGNVIVYSSRSKKERVSISEIDGEGQASKINKATDEDLDEVDASLERKPMEVEALDPSRKGRLGSERTPKAKVLKLGMGVKHVSSTEKQKLREHIRKMLLSSGWDIDYKPRRNRDYLDAVYISPSGTAYWSIIKAYDALQRQLDGEAEDDGGDRSAFIVSDEILSQLTRKTQKKMERELKKQRMGTENMNPRGTARKKTSHVEEDTESTQSDSDEKLSFFVHQKAKSFKGKHSNSSLTGLKKRFSKASSSSISPHQRESGKLGRCTLLICRSDKDASNSESDSFVPCTGKRTLISWLVDFGVVELSQKVQYMNQRKTQVLLEGWITRDGIRCGCCSIVHTVSKFELHAGGKTRQPFQNIYLDSGVSLLRCLKDAWNRQEESDHVGFHRVDINGDDPNDDTCGLCGDGGDLMCCDGCPSTFHLSCLNIDMLPEGDWHCPNCTCRYCGVPSEHDRQIHPAIETELLSCNLCQRRFHKSCLRNIYSLAADSFTTNPSYCSHKCKELFDHLQNYLGLNHELEEGFSWSLIRRIDIGTDLSPQRFPQMVECNAKLAVALSIMDECFLPIIDRRTGINMIHNVLYNCGSNFSRISYSGFYTAILERGDEIISAASLRFHGTQLAEMPFIGTRHVHRRQGMCRRLFSAIESVLQSLKIEKVVIPAISELTNTWNGVFGFTPAAESLKQEMRSLNMLVFPGLNMLQKLLFKQETTGSEETAAVSSAAMQNEQGKDNAGNLLGSDESDSDLSPEPKKDMDDSVQDVHFAGLAVNSAEPETKQTEDASSVKLQEVGEVVLDPATEVSAKLIKNGDIDGASEMVIEVSSIQTSPQPRGISREESRIVKSNVIQSTTDSVPLPDVIHSAIQMEEKLGQDLKEDQASKDILFVNSDPNWDDNHGEGRTSDGPAQNIGWVNNKSGSIL</sequence>
<dbReference type="Pfam" id="PF22970">
    <property type="entry name" value="DUF7028"/>
    <property type="match status" value="1"/>
</dbReference>
<dbReference type="GO" id="GO:0008270">
    <property type="term" value="F:zinc ion binding"/>
    <property type="evidence" value="ECO:0007669"/>
    <property type="project" value="UniProtKB-KW"/>
</dbReference>
<dbReference type="InterPro" id="IPR056511">
    <property type="entry name" value="IDM1_C"/>
</dbReference>
<dbReference type="GO" id="GO:0016747">
    <property type="term" value="F:acyltransferase activity, transferring groups other than amino-acyl groups"/>
    <property type="evidence" value="ECO:0007669"/>
    <property type="project" value="InterPro"/>
</dbReference>
<keyword evidence="3 6" id="KW-0863">Zinc-finger</keyword>
<feature type="region of interest" description="Disordered" evidence="7">
    <location>
        <begin position="1180"/>
        <end position="1219"/>
    </location>
</feature>
<evidence type="ECO:0000256" key="6">
    <source>
        <dbReference type="PROSITE-ProRule" id="PRU00146"/>
    </source>
</evidence>
<protein>
    <recommendedName>
        <fullName evidence="12">PHD-type domain-containing protein</fullName>
    </recommendedName>
</protein>
<keyword evidence="11" id="KW-1185">Reference proteome</keyword>
<evidence type="ECO:0000259" key="8">
    <source>
        <dbReference type="PROSITE" id="PS50016"/>
    </source>
</evidence>
<feature type="region of interest" description="Disordered" evidence="7">
    <location>
        <begin position="1"/>
        <end position="59"/>
    </location>
</feature>
<dbReference type="Proteomes" id="UP001346149">
    <property type="component" value="Unassembled WGS sequence"/>
</dbReference>
<accession>A0AAN7R663</accession>
<evidence type="ECO:0000259" key="9">
    <source>
        <dbReference type="PROSITE" id="PS51186"/>
    </source>
</evidence>
<dbReference type="SUPFAM" id="SSF57903">
    <property type="entry name" value="FYVE/PHD zinc finger"/>
    <property type="match status" value="1"/>
</dbReference>
<keyword evidence="2" id="KW-0479">Metal-binding</keyword>
<dbReference type="Pfam" id="PF00628">
    <property type="entry name" value="PHD"/>
    <property type="match status" value="1"/>
</dbReference>
<evidence type="ECO:0000256" key="3">
    <source>
        <dbReference type="ARBA" id="ARBA00022771"/>
    </source>
</evidence>
<dbReference type="InterPro" id="IPR013083">
    <property type="entry name" value="Znf_RING/FYVE/PHD"/>
</dbReference>
<feature type="compositionally biased region" description="Low complexity" evidence="7">
    <location>
        <begin position="18"/>
        <end position="31"/>
    </location>
</feature>
<dbReference type="InterPro" id="IPR016181">
    <property type="entry name" value="Acyl_CoA_acyltransferase"/>
</dbReference>
<dbReference type="Pfam" id="PF23209">
    <property type="entry name" value="IDM1_C"/>
    <property type="match status" value="1"/>
</dbReference>
<comment type="caution">
    <text evidence="10">The sequence shown here is derived from an EMBL/GenBank/DDBJ whole genome shotgun (WGS) entry which is preliminary data.</text>
</comment>
<proteinExistence type="predicted"/>
<evidence type="ECO:0000313" key="11">
    <source>
        <dbReference type="Proteomes" id="UP001346149"/>
    </source>
</evidence>
<gene>
    <name evidence="10" type="ORF">SAY86_017104</name>
</gene>
<evidence type="ECO:0000256" key="1">
    <source>
        <dbReference type="ARBA" id="ARBA00004123"/>
    </source>
</evidence>
<feature type="domain" description="N-acetyltransferase" evidence="9">
    <location>
        <begin position="843"/>
        <end position="998"/>
    </location>
</feature>
<dbReference type="GO" id="GO:0005634">
    <property type="term" value="C:nucleus"/>
    <property type="evidence" value="ECO:0007669"/>
    <property type="project" value="UniProtKB-SubCell"/>
</dbReference>
<evidence type="ECO:0000256" key="7">
    <source>
        <dbReference type="SAM" id="MobiDB-lite"/>
    </source>
</evidence>
<dbReference type="EMBL" id="JAXQNO010000010">
    <property type="protein sequence ID" value="KAK4789800.1"/>
    <property type="molecule type" value="Genomic_DNA"/>
</dbReference>
<name>A0AAN7R663_TRANT</name>
<feature type="compositionally biased region" description="Polar residues" evidence="7">
    <location>
        <begin position="220"/>
        <end position="237"/>
    </location>
</feature>
<feature type="region of interest" description="Disordered" evidence="7">
    <location>
        <begin position="474"/>
        <end position="521"/>
    </location>
</feature>
<keyword evidence="4" id="KW-0862">Zinc</keyword>
<dbReference type="GO" id="GO:0003714">
    <property type="term" value="F:transcription corepressor activity"/>
    <property type="evidence" value="ECO:0007669"/>
    <property type="project" value="InterPro"/>
</dbReference>
<evidence type="ECO:0000256" key="4">
    <source>
        <dbReference type="ARBA" id="ARBA00022833"/>
    </source>
</evidence>
<dbReference type="InterPro" id="IPR054292">
    <property type="entry name" value="DUF7028"/>
</dbReference>
<feature type="domain" description="PHD-type" evidence="8">
    <location>
        <begin position="703"/>
        <end position="748"/>
    </location>
</feature>
<feature type="compositionally biased region" description="Polar residues" evidence="7">
    <location>
        <begin position="273"/>
        <end position="284"/>
    </location>
</feature>
<feature type="compositionally biased region" description="Basic residues" evidence="7">
    <location>
        <begin position="1"/>
        <end position="10"/>
    </location>
</feature>
<feature type="compositionally biased region" description="Polar residues" evidence="7">
    <location>
        <begin position="1017"/>
        <end position="1028"/>
    </location>
</feature>
<evidence type="ECO:0000313" key="10">
    <source>
        <dbReference type="EMBL" id="KAK4789800.1"/>
    </source>
</evidence>
<feature type="region of interest" description="Disordered" evidence="7">
    <location>
        <begin position="123"/>
        <end position="147"/>
    </location>
</feature>
<feature type="region of interest" description="Disordered" evidence="7">
    <location>
        <begin position="218"/>
        <end position="287"/>
    </location>
</feature>
<dbReference type="SMART" id="SM00249">
    <property type="entry name" value="PHD"/>
    <property type="match status" value="2"/>
</dbReference>
<dbReference type="PROSITE" id="PS51186">
    <property type="entry name" value="GNAT"/>
    <property type="match status" value="1"/>
</dbReference>
<dbReference type="InterPro" id="IPR000182">
    <property type="entry name" value="GNAT_dom"/>
</dbReference>
<reference evidence="10 11" key="1">
    <citation type="journal article" date="2023" name="Hortic Res">
        <title>Pangenome of water caltrop reveals structural variations and asymmetric subgenome divergence after allopolyploidization.</title>
        <authorList>
            <person name="Zhang X."/>
            <person name="Chen Y."/>
            <person name="Wang L."/>
            <person name="Yuan Y."/>
            <person name="Fang M."/>
            <person name="Shi L."/>
            <person name="Lu R."/>
            <person name="Comes H.P."/>
            <person name="Ma Y."/>
            <person name="Chen Y."/>
            <person name="Huang G."/>
            <person name="Zhou Y."/>
            <person name="Zheng Z."/>
            <person name="Qiu Y."/>
        </authorList>
    </citation>
    <scope>NUCLEOTIDE SEQUENCE [LARGE SCALE GENOMIC DNA]</scope>
    <source>
        <strain evidence="10">F231</strain>
    </source>
</reference>
<dbReference type="PANTHER" id="PTHR46309:SF1">
    <property type="entry name" value="PHD FINGER PROTEIN 12"/>
    <property type="match status" value="1"/>
</dbReference>
<organism evidence="10 11">
    <name type="scientific">Trapa natans</name>
    <name type="common">Water chestnut</name>
    <dbReference type="NCBI Taxonomy" id="22666"/>
    <lineage>
        <taxon>Eukaryota</taxon>
        <taxon>Viridiplantae</taxon>
        <taxon>Streptophyta</taxon>
        <taxon>Embryophyta</taxon>
        <taxon>Tracheophyta</taxon>
        <taxon>Spermatophyta</taxon>
        <taxon>Magnoliopsida</taxon>
        <taxon>eudicotyledons</taxon>
        <taxon>Gunneridae</taxon>
        <taxon>Pentapetalae</taxon>
        <taxon>rosids</taxon>
        <taxon>malvids</taxon>
        <taxon>Myrtales</taxon>
        <taxon>Lythraceae</taxon>
        <taxon>Trapa</taxon>
    </lineage>
</organism>
<dbReference type="InterPro" id="IPR001965">
    <property type="entry name" value="Znf_PHD"/>
</dbReference>
<dbReference type="AlphaFoldDB" id="A0AAN7R663"/>
<dbReference type="InterPro" id="IPR032308">
    <property type="entry name" value="TDBD"/>
</dbReference>
<dbReference type="Pfam" id="PF16135">
    <property type="entry name" value="TDBD"/>
    <property type="match status" value="1"/>
</dbReference>
<dbReference type="PROSITE" id="PS50016">
    <property type="entry name" value="ZF_PHD_2"/>
    <property type="match status" value="1"/>
</dbReference>
<dbReference type="SUPFAM" id="SSF55729">
    <property type="entry name" value="Acyl-CoA N-acyltransferases (Nat)"/>
    <property type="match status" value="1"/>
</dbReference>
<keyword evidence="5" id="KW-0539">Nucleus</keyword>
<dbReference type="InterPro" id="IPR042163">
    <property type="entry name" value="PHF12"/>
</dbReference>